<evidence type="ECO:0000259" key="4">
    <source>
        <dbReference type="SMART" id="SM00479"/>
    </source>
</evidence>
<evidence type="ECO:0000313" key="5">
    <source>
        <dbReference type="EMBL" id="VVD59178.1"/>
    </source>
</evidence>
<dbReference type="AlphaFoldDB" id="A0A5E4RAN2"/>
<dbReference type="GO" id="GO:0003676">
    <property type="term" value="F:nucleic acid binding"/>
    <property type="evidence" value="ECO:0007669"/>
    <property type="project" value="InterPro"/>
</dbReference>
<dbReference type="EMBL" id="CABPSM010000001">
    <property type="protein sequence ID" value="VVD59178.1"/>
    <property type="molecule type" value="Genomic_DNA"/>
</dbReference>
<evidence type="ECO:0000256" key="2">
    <source>
        <dbReference type="ARBA" id="ARBA00022801"/>
    </source>
</evidence>
<feature type="domain" description="Exonuclease" evidence="4">
    <location>
        <begin position="7"/>
        <end position="187"/>
    </location>
</feature>
<evidence type="ECO:0000256" key="1">
    <source>
        <dbReference type="ARBA" id="ARBA00022722"/>
    </source>
</evidence>
<evidence type="ECO:0000256" key="3">
    <source>
        <dbReference type="ARBA" id="ARBA00022839"/>
    </source>
</evidence>
<dbReference type="InterPro" id="IPR036397">
    <property type="entry name" value="RNaseH_sf"/>
</dbReference>
<dbReference type="InterPro" id="IPR047201">
    <property type="entry name" value="ERI-1_3'hExo-like"/>
</dbReference>
<keyword evidence="2" id="KW-0378">Hydrolase</keyword>
<dbReference type="PANTHER" id="PTHR23044">
    <property type="entry name" value="3'-5' EXONUCLEASE ERI1-RELATED"/>
    <property type="match status" value="1"/>
</dbReference>
<dbReference type="PANTHER" id="PTHR23044:SF61">
    <property type="entry name" value="3'-5' EXORIBONUCLEASE 1-RELATED"/>
    <property type="match status" value="1"/>
</dbReference>
<dbReference type="GO" id="GO:0000175">
    <property type="term" value="F:3'-5'-RNA exonuclease activity"/>
    <property type="evidence" value="ECO:0007669"/>
    <property type="project" value="InterPro"/>
</dbReference>
<dbReference type="InterPro" id="IPR013520">
    <property type="entry name" value="Ribonucl_H"/>
</dbReference>
<protein>
    <recommendedName>
        <fullName evidence="4">Exonuclease domain-containing protein</fullName>
    </recommendedName>
</protein>
<reference evidence="5 6" key="1">
    <citation type="submission" date="2019-08" db="EMBL/GenBank/DDBJ databases">
        <authorList>
            <person name="Peeters C."/>
        </authorList>
    </citation>
    <scope>NUCLEOTIDE SEQUENCE [LARGE SCALE GENOMIC DNA]</scope>
    <source>
        <strain evidence="5 6">LMG 31112</strain>
    </source>
</reference>
<dbReference type="InterPro" id="IPR012337">
    <property type="entry name" value="RNaseH-like_sf"/>
</dbReference>
<sequence length="202" mass="21814">MPPPGDRFLTIDIEATCSEDGSINEAGMETIEIGACWASIAGDPIDTYCTFVRPVINPILTPFCSNLTGIVQSDVDAAPTFSEAAEGFSRFVAKHRIAGAVWVSWGKYDHTQLVRDSSLHGISFPINLDHDDAKRTFAKVQRIGKRVGLAKACDLAGLSFLGRHHRALDDAINVARLLPWVYGGHSLPSSVAPRGLVTCPLQ</sequence>
<gene>
    <name evidence="5" type="ORF">PHO31112_00012</name>
</gene>
<keyword evidence="3" id="KW-0269">Exonuclease</keyword>
<keyword evidence="6" id="KW-1185">Reference proteome</keyword>
<organism evidence="5 6">
    <name type="scientific">Pandoraea horticolens</name>
    <dbReference type="NCBI Taxonomy" id="2508298"/>
    <lineage>
        <taxon>Bacteria</taxon>
        <taxon>Pseudomonadati</taxon>
        <taxon>Pseudomonadota</taxon>
        <taxon>Betaproteobacteria</taxon>
        <taxon>Burkholderiales</taxon>
        <taxon>Burkholderiaceae</taxon>
        <taxon>Pandoraea</taxon>
    </lineage>
</organism>
<dbReference type="Proteomes" id="UP000343317">
    <property type="component" value="Unassembled WGS sequence"/>
</dbReference>
<dbReference type="GO" id="GO:0006259">
    <property type="term" value="P:DNA metabolic process"/>
    <property type="evidence" value="ECO:0007669"/>
    <property type="project" value="UniProtKB-ARBA"/>
</dbReference>
<proteinExistence type="predicted"/>
<dbReference type="SUPFAM" id="SSF53098">
    <property type="entry name" value="Ribonuclease H-like"/>
    <property type="match status" value="1"/>
</dbReference>
<dbReference type="InterPro" id="IPR051274">
    <property type="entry name" value="3-5_Exoribonuclease"/>
</dbReference>
<evidence type="ECO:0000313" key="6">
    <source>
        <dbReference type="Proteomes" id="UP000343317"/>
    </source>
</evidence>
<dbReference type="Pfam" id="PF00929">
    <property type="entry name" value="RNase_T"/>
    <property type="match status" value="1"/>
</dbReference>
<dbReference type="Gene3D" id="3.30.420.10">
    <property type="entry name" value="Ribonuclease H-like superfamily/Ribonuclease H"/>
    <property type="match status" value="1"/>
</dbReference>
<dbReference type="CDD" id="cd06133">
    <property type="entry name" value="ERI-1_3'hExo_like"/>
    <property type="match status" value="1"/>
</dbReference>
<accession>A0A5E4RAN2</accession>
<dbReference type="RefSeq" id="WP_150618627.1">
    <property type="nucleotide sequence ID" value="NZ_CABPSM010000001.1"/>
</dbReference>
<name>A0A5E4RAN2_9BURK</name>
<keyword evidence="1" id="KW-0540">Nuclease</keyword>
<dbReference type="SMART" id="SM00479">
    <property type="entry name" value="EXOIII"/>
    <property type="match status" value="1"/>
</dbReference>